<evidence type="ECO:0008006" key="3">
    <source>
        <dbReference type="Google" id="ProtNLM"/>
    </source>
</evidence>
<organism evidence="1 2">
    <name type="scientific">Castilleja foliolosa</name>
    <dbReference type="NCBI Taxonomy" id="1961234"/>
    <lineage>
        <taxon>Eukaryota</taxon>
        <taxon>Viridiplantae</taxon>
        <taxon>Streptophyta</taxon>
        <taxon>Embryophyta</taxon>
        <taxon>Tracheophyta</taxon>
        <taxon>Spermatophyta</taxon>
        <taxon>Magnoliopsida</taxon>
        <taxon>eudicotyledons</taxon>
        <taxon>Gunneridae</taxon>
        <taxon>Pentapetalae</taxon>
        <taxon>asterids</taxon>
        <taxon>lamiids</taxon>
        <taxon>Lamiales</taxon>
        <taxon>Orobanchaceae</taxon>
        <taxon>Pedicularideae</taxon>
        <taxon>Castillejinae</taxon>
        <taxon>Castilleja</taxon>
    </lineage>
</organism>
<reference evidence="2" key="1">
    <citation type="journal article" date="2024" name="IScience">
        <title>Strigolactones Initiate the Formation of Haustorium-like Structures in Castilleja.</title>
        <authorList>
            <person name="Buerger M."/>
            <person name="Peterson D."/>
            <person name="Chory J."/>
        </authorList>
    </citation>
    <scope>NUCLEOTIDE SEQUENCE [LARGE SCALE GENOMIC DNA]</scope>
</reference>
<keyword evidence="2" id="KW-1185">Reference proteome</keyword>
<sequence>MESERERRGGRGGSLWALSLIVESEVEPPIKRPMAYISDGLCDLVGLRRQDEVAGLSCGRSRYFSEEK</sequence>
<protein>
    <recommendedName>
        <fullName evidence="3">PAS domain-containing protein</fullName>
    </recommendedName>
</protein>
<proteinExistence type="predicted"/>
<gene>
    <name evidence="1" type="ORF">CASFOL_018068</name>
</gene>
<evidence type="ECO:0000313" key="1">
    <source>
        <dbReference type="EMBL" id="KAL3638055.1"/>
    </source>
</evidence>
<dbReference type="EMBL" id="JAVIJP010000021">
    <property type="protein sequence ID" value="KAL3638055.1"/>
    <property type="molecule type" value="Genomic_DNA"/>
</dbReference>
<dbReference type="AlphaFoldDB" id="A0ABD3D6W7"/>
<accession>A0ABD3D6W7</accession>
<evidence type="ECO:0000313" key="2">
    <source>
        <dbReference type="Proteomes" id="UP001632038"/>
    </source>
</evidence>
<dbReference type="Proteomes" id="UP001632038">
    <property type="component" value="Unassembled WGS sequence"/>
</dbReference>
<name>A0ABD3D6W7_9LAMI</name>
<comment type="caution">
    <text evidence="1">The sequence shown here is derived from an EMBL/GenBank/DDBJ whole genome shotgun (WGS) entry which is preliminary data.</text>
</comment>